<accession>A0ACC2W5P3</accession>
<organism evidence="1 2">
    <name type="scientific">Naganishia adeliensis</name>
    <dbReference type="NCBI Taxonomy" id="92952"/>
    <lineage>
        <taxon>Eukaryota</taxon>
        <taxon>Fungi</taxon>
        <taxon>Dikarya</taxon>
        <taxon>Basidiomycota</taxon>
        <taxon>Agaricomycotina</taxon>
        <taxon>Tremellomycetes</taxon>
        <taxon>Filobasidiales</taxon>
        <taxon>Filobasidiaceae</taxon>
        <taxon>Naganishia</taxon>
    </lineage>
</organism>
<comment type="caution">
    <text evidence="1">The sequence shown here is derived from an EMBL/GenBank/DDBJ whole genome shotgun (WGS) entry which is preliminary data.</text>
</comment>
<keyword evidence="2" id="KW-1185">Reference proteome</keyword>
<protein>
    <submittedName>
        <fullName evidence="1">Uncharacterized protein</fullName>
    </submittedName>
</protein>
<dbReference type="Proteomes" id="UP001230649">
    <property type="component" value="Unassembled WGS sequence"/>
</dbReference>
<dbReference type="EMBL" id="JASBWS010000045">
    <property type="protein sequence ID" value="KAJ9105902.1"/>
    <property type="molecule type" value="Genomic_DNA"/>
</dbReference>
<gene>
    <name evidence="1" type="ORF">QFC20_004139</name>
</gene>
<sequence>MALLMQAELIKQGAEARAYKLPCFIPPPTVKWPSKLKKHLAESIEVPQTPQPLLLKHRFPKKYRHPVLDANLTKSRIQAEARALARCAKAGIAVPGVRVIDMESGILGMEWIDGWSVREMLGGGAEGEDEDEEEEEDLQALQDLTLEEKEQVASKRAHVEAKMKRLQEAEGALGSLGISQEDLMEAIGTALAKMHGNSIVHGDLTTSNMMLRPLPGQTPNFELVLIDFGLSSMSTLQETLAVDLYVLERAFASTHPASEALFARVLDAYAAGLGEKKWKLVGSRLDAVRLRGRKRDMIG</sequence>
<evidence type="ECO:0000313" key="1">
    <source>
        <dbReference type="EMBL" id="KAJ9105902.1"/>
    </source>
</evidence>
<proteinExistence type="predicted"/>
<evidence type="ECO:0000313" key="2">
    <source>
        <dbReference type="Proteomes" id="UP001230649"/>
    </source>
</evidence>
<reference evidence="1" key="1">
    <citation type="submission" date="2023-04" db="EMBL/GenBank/DDBJ databases">
        <title>Draft Genome sequencing of Naganishia species isolated from polar environments using Oxford Nanopore Technology.</title>
        <authorList>
            <person name="Leo P."/>
            <person name="Venkateswaran K."/>
        </authorList>
    </citation>
    <scope>NUCLEOTIDE SEQUENCE</scope>
    <source>
        <strain evidence="1">MNA-CCFEE 5262</strain>
    </source>
</reference>
<name>A0ACC2W5P3_9TREE</name>